<evidence type="ECO:0000256" key="2">
    <source>
        <dbReference type="ARBA" id="ARBA00001997"/>
    </source>
</evidence>
<dbReference type="Gene3D" id="2.60.120.10">
    <property type="entry name" value="Jelly Rolls"/>
    <property type="match status" value="1"/>
</dbReference>
<dbReference type="GO" id="GO:0019305">
    <property type="term" value="P:dTDP-rhamnose biosynthetic process"/>
    <property type="evidence" value="ECO:0007669"/>
    <property type="project" value="UniProtKB-UniRule"/>
</dbReference>
<dbReference type="GO" id="GO:0008830">
    <property type="term" value="F:dTDP-4-dehydrorhamnose 3,5-epimerase activity"/>
    <property type="evidence" value="ECO:0007669"/>
    <property type="project" value="UniProtKB-UniRule"/>
</dbReference>
<feature type="active site" description="Proton acceptor" evidence="5">
    <location>
        <position position="62"/>
    </location>
</feature>
<dbReference type="UniPathway" id="UPA00124"/>
<comment type="pathway">
    <text evidence="7">Carbohydrate biosynthesis; dTDP-L-rhamnose biosynthesis.</text>
</comment>
<dbReference type="EC" id="5.1.3.13" evidence="3 7"/>
<feature type="active site" description="Proton donor" evidence="5">
    <location>
        <position position="132"/>
    </location>
</feature>
<evidence type="ECO:0000313" key="9">
    <source>
        <dbReference type="EMBL" id="RDI37434.1"/>
    </source>
</evidence>
<gene>
    <name evidence="8" type="primary">rfbC</name>
    <name evidence="9" type="ORF">C7453_106157</name>
    <name evidence="8" type="ORF">HLH32_14315</name>
</gene>
<feature type="site" description="Participates in a stacking interaction with the thymidine ring of dTDP-4-oxo-6-deoxyglucose" evidence="6">
    <location>
        <position position="138"/>
    </location>
</feature>
<evidence type="ECO:0000256" key="4">
    <source>
        <dbReference type="ARBA" id="ARBA00019595"/>
    </source>
</evidence>
<dbReference type="GO" id="GO:0000271">
    <property type="term" value="P:polysaccharide biosynthetic process"/>
    <property type="evidence" value="ECO:0007669"/>
    <property type="project" value="TreeGrafter"/>
</dbReference>
<evidence type="ECO:0000313" key="8">
    <source>
        <dbReference type="EMBL" id="MBB2187529.1"/>
    </source>
</evidence>
<keyword evidence="7 8" id="KW-0413">Isomerase</keyword>
<organism evidence="9 10">
    <name type="scientific">Gluconacetobacter liquefaciens</name>
    <name type="common">Acetobacter liquefaciens</name>
    <dbReference type="NCBI Taxonomy" id="89584"/>
    <lineage>
        <taxon>Bacteria</taxon>
        <taxon>Pseudomonadati</taxon>
        <taxon>Pseudomonadota</taxon>
        <taxon>Alphaproteobacteria</taxon>
        <taxon>Acetobacterales</taxon>
        <taxon>Acetobacteraceae</taxon>
        <taxon>Gluconacetobacter</taxon>
    </lineage>
</organism>
<protein>
    <recommendedName>
        <fullName evidence="4 7">dTDP-4-dehydrorhamnose 3,5-epimerase</fullName>
        <ecNumber evidence="3 7">5.1.3.13</ecNumber>
    </recommendedName>
    <alternativeName>
        <fullName evidence="7">Thymidine diphospho-4-keto-rhamnose 3,5-epimerase</fullName>
    </alternativeName>
</protein>
<dbReference type="NCBIfam" id="TIGR01221">
    <property type="entry name" value="rmlC"/>
    <property type="match status" value="1"/>
</dbReference>
<dbReference type="InterPro" id="IPR011051">
    <property type="entry name" value="RmlC_Cupin_sf"/>
</dbReference>
<dbReference type="GO" id="GO:0005829">
    <property type="term" value="C:cytosol"/>
    <property type="evidence" value="ECO:0007669"/>
    <property type="project" value="TreeGrafter"/>
</dbReference>
<dbReference type="InterPro" id="IPR014710">
    <property type="entry name" value="RmlC-like_jellyroll"/>
</dbReference>
<reference evidence="8 11" key="2">
    <citation type="submission" date="2020-04" db="EMBL/GenBank/DDBJ databases">
        <title>Description of novel Gluconacetobacter.</title>
        <authorList>
            <person name="Sombolestani A."/>
        </authorList>
    </citation>
    <scope>NUCLEOTIDE SEQUENCE [LARGE SCALE GENOMIC DNA]</scope>
    <source>
        <strain evidence="8 11">LMG 1382</strain>
    </source>
</reference>
<dbReference type="PANTHER" id="PTHR21047:SF2">
    <property type="entry name" value="THYMIDINE DIPHOSPHO-4-KETO-RHAMNOSE 3,5-EPIMERASE"/>
    <property type="match status" value="1"/>
</dbReference>
<dbReference type="EMBL" id="QQAW01000006">
    <property type="protein sequence ID" value="RDI37434.1"/>
    <property type="molecule type" value="Genomic_DNA"/>
</dbReference>
<dbReference type="RefSeq" id="WP_114727789.1">
    <property type="nucleotide sequence ID" value="NZ_BJMI01000019.1"/>
</dbReference>
<dbReference type="CDD" id="cd00438">
    <property type="entry name" value="cupin_RmlC"/>
    <property type="match status" value="1"/>
</dbReference>
<comment type="caution">
    <text evidence="9">The sequence shown here is derived from an EMBL/GenBank/DDBJ whole genome shotgun (WGS) entry which is preliminary data.</text>
</comment>
<sequence>MQIERLAIPDILLLTPRRFADARGFFCETYNIRTMADAGIAQPFVQDNHSLSRQRGVIRGLHCQLAPHAQGKLVRCTHGAIWDVAVDARQASPSFGKWVSAELSAENGSQLWIPPGFLHGFCTLSEDVEVQYKCTDLWDRDCERSVRWDSAELAIAWPVAAGEAILSDKDAEAPGFSAVRDWF</sequence>
<evidence type="ECO:0000256" key="7">
    <source>
        <dbReference type="RuleBase" id="RU364069"/>
    </source>
</evidence>
<proteinExistence type="inferred from homology"/>
<comment type="similarity">
    <text evidence="7">Belongs to the dTDP-4-dehydrorhamnose 3,5-epimerase family.</text>
</comment>
<dbReference type="Pfam" id="PF00908">
    <property type="entry name" value="dTDP_sugar_isom"/>
    <property type="match status" value="1"/>
</dbReference>
<dbReference type="PANTHER" id="PTHR21047">
    <property type="entry name" value="DTDP-6-DEOXY-D-GLUCOSE-3,5 EPIMERASE"/>
    <property type="match status" value="1"/>
</dbReference>
<dbReference type="InterPro" id="IPR000888">
    <property type="entry name" value="RmlC-like"/>
</dbReference>
<dbReference type="SUPFAM" id="SSF51182">
    <property type="entry name" value="RmlC-like cupins"/>
    <property type="match status" value="1"/>
</dbReference>
<keyword evidence="10" id="KW-1185">Reference proteome</keyword>
<comment type="function">
    <text evidence="2 7">Catalyzes the epimerization of the C3' and C5'positions of dTDP-6-deoxy-D-xylo-4-hexulose, forming dTDP-6-deoxy-L-lyxo-4-hexulose.</text>
</comment>
<evidence type="ECO:0000256" key="6">
    <source>
        <dbReference type="PIRSR" id="PIRSR600888-3"/>
    </source>
</evidence>
<evidence type="ECO:0000313" key="11">
    <source>
        <dbReference type="Proteomes" id="UP000562982"/>
    </source>
</evidence>
<dbReference type="OrthoDB" id="9800680at2"/>
<dbReference type="EMBL" id="JABEQI010000009">
    <property type="protein sequence ID" value="MBB2187529.1"/>
    <property type="molecule type" value="Genomic_DNA"/>
</dbReference>
<dbReference type="Proteomes" id="UP000254958">
    <property type="component" value="Unassembled WGS sequence"/>
</dbReference>
<name>A0A370G4B0_GLULI</name>
<evidence type="ECO:0000313" key="10">
    <source>
        <dbReference type="Proteomes" id="UP000254958"/>
    </source>
</evidence>
<comment type="subunit">
    <text evidence="7">Homodimer.</text>
</comment>
<evidence type="ECO:0000256" key="3">
    <source>
        <dbReference type="ARBA" id="ARBA00012098"/>
    </source>
</evidence>
<accession>A0A370G4B0</accession>
<evidence type="ECO:0000256" key="1">
    <source>
        <dbReference type="ARBA" id="ARBA00001298"/>
    </source>
</evidence>
<dbReference type="Proteomes" id="UP000562982">
    <property type="component" value="Unassembled WGS sequence"/>
</dbReference>
<comment type="catalytic activity">
    <reaction evidence="1 7">
        <text>dTDP-4-dehydro-6-deoxy-alpha-D-glucose = dTDP-4-dehydro-beta-L-rhamnose</text>
        <dbReference type="Rhea" id="RHEA:16969"/>
        <dbReference type="ChEBI" id="CHEBI:57649"/>
        <dbReference type="ChEBI" id="CHEBI:62830"/>
        <dbReference type="EC" id="5.1.3.13"/>
    </reaction>
</comment>
<reference evidence="9 10" key="1">
    <citation type="submission" date="2018-07" db="EMBL/GenBank/DDBJ databases">
        <title>Genomic Encyclopedia of Type Strains, Phase IV (KMG-IV): sequencing the most valuable type-strain genomes for metagenomic binning, comparative biology and taxonomic classification.</title>
        <authorList>
            <person name="Goeker M."/>
        </authorList>
    </citation>
    <scope>NUCLEOTIDE SEQUENCE [LARGE SCALE GENOMIC DNA]</scope>
    <source>
        <strain evidence="9 10">DSM 5603</strain>
    </source>
</reference>
<evidence type="ECO:0000256" key="5">
    <source>
        <dbReference type="PIRSR" id="PIRSR600888-1"/>
    </source>
</evidence>
<dbReference type="AlphaFoldDB" id="A0A370G4B0"/>